<feature type="region of interest" description="Disordered" evidence="1">
    <location>
        <begin position="156"/>
        <end position="260"/>
    </location>
</feature>
<feature type="compositionally biased region" description="Acidic residues" evidence="1">
    <location>
        <begin position="323"/>
        <end position="342"/>
    </location>
</feature>
<feature type="compositionally biased region" description="Basic and acidic residues" evidence="1">
    <location>
        <begin position="281"/>
        <end position="297"/>
    </location>
</feature>
<feature type="compositionally biased region" description="Low complexity" evidence="1">
    <location>
        <begin position="165"/>
        <end position="183"/>
    </location>
</feature>
<feature type="region of interest" description="Disordered" evidence="1">
    <location>
        <begin position="76"/>
        <end position="132"/>
    </location>
</feature>
<feature type="compositionally biased region" description="Low complexity" evidence="1">
    <location>
        <begin position="413"/>
        <end position="422"/>
    </location>
</feature>
<feature type="compositionally biased region" description="Basic residues" evidence="1">
    <location>
        <begin position="226"/>
        <end position="236"/>
    </location>
</feature>
<feature type="compositionally biased region" description="Low complexity" evidence="1">
    <location>
        <begin position="245"/>
        <end position="256"/>
    </location>
</feature>
<feature type="region of interest" description="Disordered" evidence="1">
    <location>
        <begin position="406"/>
        <end position="443"/>
    </location>
</feature>
<protein>
    <submittedName>
        <fullName evidence="2">Uncharacterized protein</fullName>
    </submittedName>
</protein>
<feature type="region of interest" description="Disordered" evidence="1">
    <location>
        <begin position="482"/>
        <end position="506"/>
    </location>
</feature>
<dbReference type="AlphaFoldDB" id="A0A2N5UBH9"/>
<evidence type="ECO:0000313" key="3">
    <source>
        <dbReference type="Proteomes" id="UP000235392"/>
    </source>
</evidence>
<sequence>MAMIEEYNMHSAPAWLKTVLLLTLSYISYRAWSWILRTRREQQTASWILNQRRRAGIPDSDKRPFKIAKAAVLESNSKKINGNGGAHKHHRSPTRSPPLPLKRINPLQKTISTLKPPSPLEDSPDHPLAEHNTLHLPNHTRKLHRIEQPDQIHLTTNSHTSEPQSHPSLVTSSTSSLHPVPSSDTLNKTQPNRTPTDKLHQKRVAPISSDGSDSDQSETEAERAASRNRKKARTTHSHINSAELTTIDSTNSNDSSHPTGFKDVLRKKRILSDCVSELDEDHTARVKKGRSEKIQREEEADDDSDLGSTPEVNEEDQMRVDQEDGISQDEEEEEEEEEEEKEDGQKQALDEELYIIADDGQKKKLVKIRLGSPESVDSNEQDSNIEQRWVTHKEFRKLKQNQQLLLDDDGWDSESVLSSSDSLDGDTKRQSTPLKQSAERGPIWSIEGKARLHAMLPATEVPMRIRTASRPRNSLGRMRLSLPPAPASPSQLTRSRLVSPFRPCMS</sequence>
<name>A0A2N5UBH9_9BASI</name>
<comment type="caution">
    <text evidence="2">The sequence shown here is derived from an EMBL/GenBank/DDBJ whole genome shotgun (WGS) entry which is preliminary data.</text>
</comment>
<reference evidence="2 3" key="1">
    <citation type="submission" date="2017-11" db="EMBL/GenBank/DDBJ databases">
        <title>De novo assembly and phasing of dikaryotic genomes from two isolates of Puccinia coronata f. sp. avenae, the causal agent of oat crown rust.</title>
        <authorList>
            <person name="Miller M.E."/>
            <person name="Zhang Y."/>
            <person name="Omidvar V."/>
            <person name="Sperschneider J."/>
            <person name="Schwessinger B."/>
            <person name="Raley C."/>
            <person name="Palmer J.M."/>
            <person name="Garnica D."/>
            <person name="Upadhyaya N."/>
            <person name="Rathjen J."/>
            <person name="Taylor J.M."/>
            <person name="Park R.F."/>
            <person name="Dodds P.N."/>
            <person name="Hirsch C.D."/>
            <person name="Kianian S.F."/>
            <person name="Figueroa M."/>
        </authorList>
    </citation>
    <scope>NUCLEOTIDE SEQUENCE [LARGE SCALE GENOMIC DNA]</scope>
    <source>
        <strain evidence="2">12SD80</strain>
    </source>
</reference>
<proteinExistence type="predicted"/>
<gene>
    <name evidence="2" type="ORF">PCASD_13009</name>
</gene>
<accession>A0A2N5UBH9</accession>
<evidence type="ECO:0000313" key="2">
    <source>
        <dbReference type="EMBL" id="PLW35093.1"/>
    </source>
</evidence>
<dbReference type="Proteomes" id="UP000235392">
    <property type="component" value="Unassembled WGS sequence"/>
</dbReference>
<feature type="compositionally biased region" description="Basic and acidic residues" evidence="1">
    <location>
        <begin position="123"/>
        <end position="132"/>
    </location>
</feature>
<dbReference type="EMBL" id="PGCI01000184">
    <property type="protein sequence ID" value="PLW35093.1"/>
    <property type="molecule type" value="Genomic_DNA"/>
</dbReference>
<feature type="region of interest" description="Disordered" evidence="1">
    <location>
        <begin position="278"/>
        <end position="354"/>
    </location>
</feature>
<organism evidence="2 3">
    <name type="scientific">Puccinia coronata f. sp. avenae</name>
    <dbReference type="NCBI Taxonomy" id="200324"/>
    <lineage>
        <taxon>Eukaryota</taxon>
        <taxon>Fungi</taxon>
        <taxon>Dikarya</taxon>
        <taxon>Basidiomycota</taxon>
        <taxon>Pucciniomycotina</taxon>
        <taxon>Pucciniomycetes</taxon>
        <taxon>Pucciniales</taxon>
        <taxon>Pucciniaceae</taxon>
        <taxon>Puccinia</taxon>
    </lineage>
</organism>
<evidence type="ECO:0000256" key="1">
    <source>
        <dbReference type="SAM" id="MobiDB-lite"/>
    </source>
</evidence>
<feature type="compositionally biased region" description="Polar residues" evidence="1">
    <location>
        <begin position="184"/>
        <end position="194"/>
    </location>
</feature>